<evidence type="ECO:0000313" key="2">
    <source>
        <dbReference type="EMBL" id="ECY9782878.1"/>
    </source>
</evidence>
<organism evidence="1 7">
    <name type="scientific">Listeria monocytogenes</name>
    <dbReference type="NCBI Taxonomy" id="1639"/>
    <lineage>
        <taxon>Bacteria</taxon>
        <taxon>Bacillati</taxon>
        <taxon>Bacillota</taxon>
        <taxon>Bacilli</taxon>
        <taxon>Bacillales</taxon>
        <taxon>Listeriaceae</taxon>
        <taxon>Listeria</taxon>
    </lineage>
</organism>
<dbReference type="AlphaFoldDB" id="A0A394T0D3"/>
<accession>A0A394T0D3</accession>
<evidence type="ECO:0000313" key="8">
    <source>
        <dbReference type="Proteomes" id="UP000489121"/>
    </source>
</evidence>
<protein>
    <submittedName>
        <fullName evidence="1">Uncharacterized protein</fullName>
    </submittedName>
</protein>
<reference evidence="3" key="3">
    <citation type="submission" date="2019-10" db="EMBL/GenBank/DDBJ databases">
        <authorList>
            <consortium name="NCBI Pathogen Detection Project"/>
        </authorList>
    </citation>
    <scope>NUCLEOTIDE SEQUENCE</scope>
    <source>
        <strain evidence="3">09CEB371LM</strain>
        <strain evidence="4">CFIAFB20130012</strain>
        <strain evidence="5">CFIAFB20160038</strain>
        <strain evidence="6">LiDS0115</strain>
    </source>
</reference>
<evidence type="ECO:0000313" key="10">
    <source>
        <dbReference type="Proteomes" id="UP000841561"/>
    </source>
</evidence>
<dbReference type="EMBL" id="AALGDA010000018">
    <property type="protein sequence ID" value="ECY9782878.1"/>
    <property type="molecule type" value="Genomic_DNA"/>
</dbReference>
<sequence>MEIYITTNNEGFLTGYSTSECTPGKKIDIDENDAFFQRGFASYKYIANQLIFDENKEKEFQYEKTLQDAIPSAADQLLTTQEALVELYEQNTKLGQQLIDTQLAMVDMYEANL</sequence>
<evidence type="ECO:0000313" key="5">
    <source>
        <dbReference type="EMBL" id="HAB9174519.1"/>
    </source>
</evidence>
<evidence type="ECO:0000313" key="1">
    <source>
        <dbReference type="EMBL" id="EAG0867669.1"/>
    </source>
</evidence>
<dbReference type="Proteomes" id="UP000840197">
    <property type="component" value="Unassembled WGS sequence"/>
</dbReference>
<dbReference type="Proteomes" id="UP000489121">
    <property type="component" value="Unassembled WGS sequence"/>
</dbReference>
<evidence type="ECO:0000313" key="3">
    <source>
        <dbReference type="EMBL" id="HAA8052355.1"/>
    </source>
</evidence>
<evidence type="ECO:0000313" key="4">
    <source>
        <dbReference type="EMBL" id="HAB8398156.1"/>
    </source>
</evidence>
<evidence type="ECO:0000313" key="9">
    <source>
        <dbReference type="Proteomes" id="UP000840197"/>
    </source>
</evidence>
<dbReference type="Proteomes" id="UP000358545">
    <property type="component" value="Unassembled WGS sequence"/>
</dbReference>
<dbReference type="Proteomes" id="UP000840039">
    <property type="component" value="Unassembled WGS sequence"/>
</dbReference>
<dbReference type="Proteomes" id="UP000841561">
    <property type="component" value="Unassembled WGS sequence"/>
</dbReference>
<dbReference type="Proteomes" id="UP000840928">
    <property type="component" value="Unassembled WGS sequence"/>
</dbReference>
<evidence type="ECO:0000313" key="6">
    <source>
        <dbReference type="EMBL" id="HAC3054907.1"/>
    </source>
</evidence>
<dbReference type="RefSeq" id="WP_003731536.1">
    <property type="nucleotide sequence ID" value="NC_021826.1"/>
</dbReference>
<evidence type="ECO:0000313" key="7">
    <source>
        <dbReference type="Proteomes" id="UP000358545"/>
    </source>
</evidence>
<dbReference type="EMBL" id="DAAEEB010000002">
    <property type="protein sequence ID" value="HAA8052355.1"/>
    <property type="molecule type" value="Genomic_DNA"/>
</dbReference>
<reference evidence="1 7" key="2">
    <citation type="submission" date="2018-06" db="EMBL/GenBank/DDBJ databases">
        <authorList>
            <consortium name="PulseNet: The National Subtyping Network for Foodborne Disease Surveillance"/>
            <person name="Tarr C.L."/>
            <person name="Trees E."/>
            <person name="Katz L.S."/>
            <person name="Carleton-Romer H.A."/>
            <person name="Stroika S."/>
            <person name="Kucerova Z."/>
            <person name="Roache K.F."/>
            <person name="Sabol A.L."/>
            <person name="Besser J."/>
            <person name="Gerner-Smidt P."/>
        </authorList>
    </citation>
    <scope>NUCLEOTIDE SEQUENCE [LARGE SCALE GENOMIC DNA]</scope>
    <source>
        <strain evidence="1 7">PNUSAL002180</strain>
        <strain evidence="2 8">PNUSAL005692</strain>
    </source>
</reference>
<gene>
    <name evidence="1" type="ORF">A8L61_10315</name>
    <name evidence="2" type="ORF">F6515_07710</name>
    <name evidence="3" type="ORF">GHH22_04205</name>
    <name evidence="4" type="ORF">GYR60_06440</name>
    <name evidence="5" type="ORF">GYU24_02265</name>
    <name evidence="6" type="ORF">GZK27_05265</name>
</gene>
<dbReference type="EMBL" id="AABAGT010000014">
    <property type="protein sequence ID" value="EAG0867669.1"/>
    <property type="molecule type" value="Genomic_DNA"/>
</dbReference>
<reference evidence="9 10" key="1">
    <citation type="journal article" date="2018" name="Genome Biol.">
        <title>SKESA: strategic k-mer extension for scrupulous assemblies.</title>
        <authorList>
            <person name="Souvorov A."/>
            <person name="Agarwala R."/>
            <person name="Lipman D.J."/>
        </authorList>
    </citation>
    <scope>NUCLEOTIDE SEQUENCE [LARGE SCALE GENOMIC DNA]</scope>
    <source>
        <strain evidence="3">09CEB371LM</strain>
        <strain evidence="4 9">CFIAFB20130012</strain>
        <strain evidence="5">CFIAFB20160038</strain>
        <strain evidence="6 10">LiDS0115</strain>
    </source>
</reference>
<name>A0A394T0D3_LISMN</name>
<dbReference type="EMBL" id="DAAIHR010000005">
    <property type="protein sequence ID" value="HAB8398156.1"/>
    <property type="molecule type" value="Genomic_DNA"/>
</dbReference>
<dbReference type="EMBL" id="DAAKPP010000002">
    <property type="protein sequence ID" value="HAC3054907.1"/>
    <property type="molecule type" value="Genomic_DNA"/>
</dbReference>
<dbReference type="EMBL" id="DAAIRR010000001">
    <property type="protein sequence ID" value="HAB9174519.1"/>
    <property type="molecule type" value="Genomic_DNA"/>
</dbReference>
<proteinExistence type="predicted"/>
<comment type="caution">
    <text evidence="1">The sequence shown here is derived from an EMBL/GenBank/DDBJ whole genome shotgun (WGS) entry which is preliminary data.</text>
</comment>